<keyword evidence="1" id="KW-0812">Transmembrane</keyword>
<feature type="transmembrane region" description="Helical" evidence="1">
    <location>
        <begin position="27"/>
        <end position="49"/>
    </location>
</feature>
<dbReference type="PANTHER" id="PTHR14969:SF13">
    <property type="entry name" value="AT30094P"/>
    <property type="match status" value="1"/>
</dbReference>
<feature type="transmembrane region" description="Helical" evidence="1">
    <location>
        <begin position="151"/>
        <end position="169"/>
    </location>
</feature>
<dbReference type="InterPro" id="IPR036938">
    <property type="entry name" value="PAP2/HPO_sf"/>
</dbReference>
<accession>A0A3M8A9M8</accession>
<keyword evidence="6" id="KW-1185">Reference proteome</keyword>
<dbReference type="AlphaFoldDB" id="A0A3M8A9M8"/>
<evidence type="ECO:0000313" key="3">
    <source>
        <dbReference type="EMBL" id="GED28617.1"/>
    </source>
</evidence>
<dbReference type="GO" id="GO:0005886">
    <property type="term" value="C:plasma membrane"/>
    <property type="evidence" value="ECO:0007669"/>
    <property type="project" value="InterPro"/>
</dbReference>
<dbReference type="RefSeq" id="WP_005832622.1">
    <property type="nucleotide sequence ID" value="NZ_BJOD01000083.1"/>
</dbReference>
<keyword evidence="1" id="KW-0472">Membrane</keyword>
<keyword evidence="1" id="KW-1133">Transmembrane helix</keyword>
<dbReference type="InterPro" id="IPR033879">
    <property type="entry name" value="UPP_Pase"/>
</dbReference>
<dbReference type="Gene3D" id="1.20.144.10">
    <property type="entry name" value="Phosphatidic acid phosphatase type 2/haloperoxidase"/>
    <property type="match status" value="1"/>
</dbReference>
<dbReference type="CDD" id="cd03385">
    <property type="entry name" value="PAP2_BcrC_like"/>
    <property type="match status" value="1"/>
</dbReference>
<reference evidence="3 6" key="2">
    <citation type="submission" date="2019-06" db="EMBL/GenBank/DDBJ databases">
        <title>Whole genome shotgun sequence of Brevibacillus agri NBRC 15538.</title>
        <authorList>
            <person name="Hosoyama A."/>
            <person name="Uohara A."/>
            <person name="Ohji S."/>
            <person name="Ichikawa N."/>
        </authorList>
    </citation>
    <scope>NUCLEOTIDE SEQUENCE [LARGE SCALE GENOMIC DNA]</scope>
    <source>
        <strain evidence="3 6">NBRC 15538</strain>
    </source>
</reference>
<protein>
    <submittedName>
        <fullName evidence="4">Undecaprenyl-diphosphatase</fullName>
    </submittedName>
</protein>
<feature type="domain" description="Phosphatidic acid phosphatase type 2/haloperoxidase" evidence="2">
    <location>
        <begin position="61"/>
        <end position="166"/>
    </location>
</feature>
<gene>
    <name evidence="3" type="primary">bcrC</name>
    <name evidence="3" type="ORF">BAG01nite_47190</name>
    <name evidence="4" type="ORF">EB820_24290</name>
</gene>
<dbReference type="OrthoDB" id="9789113at2"/>
<dbReference type="SUPFAM" id="SSF48317">
    <property type="entry name" value="Acid phosphatase/Vanadium-dependent haloperoxidase"/>
    <property type="match status" value="1"/>
</dbReference>
<dbReference type="GeneID" id="82810200"/>
<dbReference type="SMART" id="SM00014">
    <property type="entry name" value="acidPPc"/>
    <property type="match status" value="1"/>
</dbReference>
<evidence type="ECO:0000259" key="2">
    <source>
        <dbReference type="SMART" id="SM00014"/>
    </source>
</evidence>
<dbReference type="PANTHER" id="PTHR14969">
    <property type="entry name" value="SPHINGOSINE-1-PHOSPHATE PHOSPHOHYDROLASE"/>
    <property type="match status" value="1"/>
</dbReference>
<dbReference type="Proteomes" id="UP000276178">
    <property type="component" value="Unassembled WGS sequence"/>
</dbReference>
<dbReference type="EMBL" id="BJOD01000083">
    <property type="protein sequence ID" value="GED28617.1"/>
    <property type="molecule type" value="Genomic_DNA"/>
</dbReference>
<feature type="transmembrane region" description="Helical" evidence="1">
    <location>
        <begin position="56"/>
        <end position="75"/>
    </location>
</feature>
<dbReference type="Pfam" id="PF01569">
    <property type="entry name" value="PAP2"/>
    <property type="match status" value="1"/>
</dbReference>
<proteinExistence type="predicted"/>
<evidence type="ECO:0000313" key="4">
    <source>
        <dbReference type="EMBL" id="RNB47731.1"/>
    </source>
</evidence>
<feature type="transmembrane region" description="Helical" evidence="1">
    <location>
        <begin position="128"/>
        <end position="145"/>
    </location>
</feature>
<comment type="caution">
    <text evidence="4">The sequence shown here is derived from an EMBL/GenBank/DDBJ whole genome shotgun (WGS) entry which is preliminary data.</text>
</comment>
<reference evidence="4 5" key="1">
    <citation type="submission" date="2018-10" db="EMBL/GenBank/DDBJ databases">
        <title>Phylogenomics of Brevibacillus.</title>
        <authorList>
            <person name="Dunlap C."/>
        </authorList>
    </citation>
    <scope>NUCLEOTIDE SEQUENCE [LARGE SCALE GENOMIC DNA]</scope>
    <source>
        <strain evidence="4 5">NRRL NRS 1219</strain>
    </source>
</reference>
<sequence length="199" mass="22135">MDAMEMNIHAFRLINDLGKQYPALNPAFYAIAEYTVYALAVCVLLYWLTRSYHNRVMVVCAAVTFALAELLGKIAGSLHANNQPFAELANVNQLVQKAVDNSFPSDHTILFFSFCMSFWLFKRKAGILWMLLAVCVGLSRIWVGVHYPADVIVGALISIGSALTVFMVVPRLSFVHSALALYEKAERAVLPARLSSKDF</sequence>
<name>A0A3M8A9M8_9BACL</name>
<dbReference type="Proteomes" id="UP000317180">
    <property type="component" value="Unassembled WGS sequence"/>
</dbReference>
<organism evidence="4 5">
    <name type="scientific">Brevibacillus agri</name>
    <dbReference type="NCBI Taxonomy" id="51101"/>
    <lineage>
        <taxon>Bacteria</taxon>
        <taxon>Bacillati</taxon>
        <taxon>Bacillota</taxon>
        <taxon>Bacilli</taxon>
        <taxon>Bacillales</taxon>
        <taxon>Paenibacillaceae</taxon>
        <taxon>Brevibacillus</taxon>
    </lineage>
</organism>
<evidence type="ECO:0000313" key="6">
    <source>
        <dbReference type="Proteomes" id="UP000317180"/>
    </source>
</evidence>
<dbReference type="EMBL" id="RHHN01000092">
    <property type="protein sequence ID" value="RNB47731.1"/>
    <property type="molecule type" value="Genomic_DNA"/>
</dbReference>
<dbReference type="InterPro" id="IPR000326">
    <property type="entry name" value="PAP2/HPO"/>
</dbReference>
<evidence type="ECO:0000256" key="1">
    <source>
        <dbReference type="SAM" id="Phobius"/>
    </source>
</evidence>
<evidence type="ECO:0000313" key="5">
    <source>
        <dbReference type="Proteomes" id="UP000276178"/>
    </source>
</evidence>
<dbReference type="GO" id="GO:0050380">
    <property type="term" value="F:undecaprenyl-diphosphatase activity"/>
    <property type="evidence" value="ECO:0007669"/>
    <property type="project" value="InterPro"/>
</dbReference>